<evidence type="ECO:0000256" key="1">
    <source>
        <dbReference type="ARBA" id="ARBA00022527"/>
    </source>
</evidence>
<dbReference type="PROSITE" id="PS00108">
    <property type="entry name" value="PROTEIN_KINASE_ST"/>
    <property type="match status" value="1"/>
</dbReference>
<evidence type="ECO:0000313" key="9">
    <source>
        <dbReference type="Proteomes" id="UP000692954"/>
    </source>
</evidence>
<protein>
    <recommendedName>
        <fullName evidence="7">Protein kinase domain-containing protein</fullName>
    </recommendedName>
</protein>
<organism evidence="8 9">
    <name type="scientific">Paramecium sonneborni</name>
    <dbReference type="NCBI Taxonomy" id="65129"/>
    <lineage>
        <taxon>Eukaryota</taxon>
        <taxon>Sar</taxon>
        <taxon>Alveolata</taxon>
        <taxon>Ciliophora</taxon>
        <taxon>Intramacronucleata</taxon>
        <taxon>Oligohymenophorea</taxon>
        <taxon>Peniculida</taxon>
        <taxon>Parameciidae</taxon>
        <taxon>Paramecium</taxon>
    </lineage>
</organism>
<dbReference type="GO" id="GO:0005524">
    <property type="term" value="F:ATP binding"/>
    <property type="evidence" value="ECO:0007669"/>
    <property type="project" value="UniProtKB-KW"/>
</dbReference>
<dbReference type="SMART" id="SM00220">
    <property type="entry name" value="S_TKc"/>
    <property type="match status" value="1"/>
</dbReference>
<dbReference type="PANTHER" id="PTHR24058">
    <property type="entry name" value="DUAL SPECIFICITY PROTEIN KINASE"/>
    <property type="match status" value="1"/>
</dbReference>
<dbReference type="Proteomes" id="UP000692954">
    <property type="component" value="Unassembled WGS sequence"/>
</dbReference>
<proteinExistence type="predicted"/>
<evidence type="ECO:0000256" key="3">
    <source>
        <dbReference type="ARBA" id="ARBA00022679"/>
    </source>
</evidence>
<dbReference type="OrthoDB" id="9332038at2759"/>
<keyword evidence="3" id="KW-0808">Transferase</keyword>
<evidence type="ECO:0000313" key="8">
    <source>
        <dbReference type="EMBL" id="CAD8076190.1"/>
    </source>
</evidence>
<dbReference type="EMBL" id="CAJJDN010000034">
    <property type="protein sequence ID" value="CAD8076190.1"/>
    <property type="molecule type" value="Genomic_DNA"/>
</dbReference>
<keyword evidence="1" id="KW-0723">Serine/threonine-protein kinase</keyword>
<evidence type="ECO:0000259" key="7">
    <source>
        <dbReference type="PROSITE" id="PS50011"/>
    </source>
</evidence>
<sequence length="723" mass="84411">MNEALKTIVKFLEQSGLQQSARKLKEEIIMMKNEIECEKQQQQMLMNIICQALEQKKKEKKKPVVDRQAVRRKPKVFTQEQTEQIMEKLMNRLVSKPNLLEDETLNEKIERYFDNATFQKMVDQADVFHDISNTSISNSILKKKKTETSEEQQLLQQQAPCFGKQSQESDQIVFGKIQQPLQHKKQQVLEKSPSVDELFTEEDVSRSAAKHQQFEGIDTAKMPSIIRPESGCNDSSFFLQNSQSFVLHDMEENKNIIDEYNDDDDPGFDLYEVGEKDFIKVAKQLADKFGFPQRAIAQLKKKKDEVNCENEDDSAVLLKSQQKSQEESRKGYIYLPPTLKHPDSTDDFYPVEFDRVIYDCFNLKVIFDRERTGFEETKDFPIVINSIIAGRYQILEYLGSAAFSKAVKCLDLQSQKEVCMKIIENNKDYMDQSIDEIKLLRYINCNGDCDVKNVLRLYDFFYHKEHLFLVTELLKDNLYEFYKYYREKEKVNYFTVGRLQKLTKQILIALDYIHSLKLIHCDLKPENILMKSISKCECKVIDFGSSCFIHDHLSSYVQSRSYRAPEVIIGCKYDYKIDMWSLGCILAELWTGYVLFQNDTVQGLLARVIGIIGPFPENMMKDGRLVNQFFTKEKLLYQDAMEDQQQHYPNPDMSDASVKRKKTGLIQILVPKKSNLKARLKTDDMFFLDFVKQLLHIDPSKRPSAKDALYHPWFTQAQYPDGL</sequence>
<dbReference type="GO" id="GO:0004674">
    <property type="term" value="F:protein serine/threonine kinase activity"/>
    <property type="evidence" value="ECO:0007669"/>
    <property type="project" value="UniProtKB-KW"/>
</dbReference>
<dbReference type="InterPro" id="IPR050494">
    <property type="entry name" value="Ser_Thr_dual-spec_kinase"/>
</dbReference>
<gene>
    <name evidence="8" type="ORF">PSON_ATCC_30995.1.T0340233</name>
</gene>
<feature type="domain" description="Protein kinase" evidence="7">
    <location>
        <begin position="392"/>
        <end position="714"/>
    </location>
</feature>
<evidence type="ECO:0000256" key="2">
    <source>
        <dbReference type="ARBA" id="ARBA00022553"/>
    </source>
</evidence>
<evidence type="ECO:0000256" key="5">
    <source>
        <dbReference type="ARBA" id="ARBA00022777"/>
    </source>
</evidence>
<name>A0A8S1M7D6_9CILI</name>
<dbReference type="Pfam" id="PF00069">
    <property type="entry name" value="Pkinase"/>
    <property type="match status" value="1"/>
</dbReference>
<keyword evidence="9" id="KW-1185">Reference proteome</keyword>
<keyword evidence="6" id="KW-0067">ATP-binding</keyword>
<dbReference type="CDD" id="cd14133">
    <property type="entry name" value="PKc_DYRK_like"/>
    <property type="match status" value="1"/>
</dbReference>
<dbReference type="InterPro" id="IPR000719">
    <property type="entry name" value="Prot_kinase_dom"/>
</dbReference>
<dbReference type="PANTHER" id="PTHR24058:SF124">
    <property type="entry name" value="PROTEIN KINASE SUPERFAMILY PROTEIN"/>
    <property type="match status" value="1"/>
</dbReference>
<dbReference type="AlphaFoldDB" id="A0A8S1M7D6"/>
<dbReference type="InterPro" id="IPR008271">
    <property type="entry name" value="Ser/Thr_kinase_AS"/>
</dbReference>
<accession>A0A8S1M7D6</accession>
<evidence type="ECO:0000256" key="6">
    <source>
        <dbReference type="ARBA" id="ARBA00022840"/>
    </source>
</evidence>
<dbReference type="FunFam" id="1.10.510.10:FF:000380">
    <property type="entry name" value="Serine/threonine-protein kinase ppk15"/>
    <property type="match status" value="1"/>
</dbReference>
<keyword evidence="5" id="KW-0418">Kinase</keyword>
<dbReference type="PROSITE" id="PS50011">
    <property type="entry name" value="PROTEIN_KINASE_DOM"/>
    <property type="match status" value="1"/>
</dbReference>
<keyword evidence="4" id="KW-0547">Nucleotide-binding</keyword>
<reference evidence="8" key="1">
    <citation type="submission" date="2021-01" db="EMBL/GenBank/DDBJ databases">
        <authorList>
            <consortium name="Genoscope - CEA"/>
            <person name="William W."/>
        </authorList>
    </citation>
    <scope>NUCLEOTIDE SEQUENCE</scope>
</reference>
<keyword evidence="2" id="KW-0597">Phosphoprotein</keyword>
<evidence type="ECO:0000256" key="4">
    <source>
        <dbReference type="ARBA" id="ARBA00022741"/>
    </source>
</evidence>
<comment type="caution">
    <text evidence="8">The sequence shown here is derived from an EMBL/GenBank/DDBJ whole genome shotgun (WGS) entry which is preliminary data.</text>
</comment>